<name>A0A7W9J3K1_9ACTN</name>
<keyword evidence="2 6" id="KW-0238">DNA-binding</keyword>
<dbReference type="GO" id="GO:0003700">
    <property type="term" value="F:DNA-binding transcription factor activity"/>
    <property type="evidence" value="ECO:0007669"/>
    <property type="project" value="InterPro"/>
</dbReference>
<dbReference type="Pfam" id="PF12852">
    <property type="entry name" value="Cupin_6"/>
    <property type="match status" value="1"/>
</dbReference>
<sequence>MEPLDDLLRAVRADGAVLGTPVLAAPYALRFTDRAELTLIAPLRGNAWIVADGTPLLVRPGDTAVVHGAEPFVVTDDPDRPSATIDISCDGTVLGAPYDETAGGTVLLAGSANVRAGLPTRLLRELPRAVVVPSDHDCKPLRDYLEERIAAGAHGRRVVLDRLIDWLLVCALRDWFELNTPPWYRAAGDETIGPVLQALHTTPEAPWTLASLAAHANVSRTTLARRFTDLIGEPPLTYLTNLRMSLAADLLTEPDATVAAVARRVGYADAFSFSTAFKRERGTSPNRLRTPAKGSPATRRSGTERSPSSATPHTAPA</sequence>
<dbReference type="PROSITE" id="PS01124">
    <property type="entry name" value="HTH_ARAC_FAMILY_2"/>
    <property type="match status" value="1"/>
</dbReference>
<evidence type="ECO:0000256" key="3">
    <source>
        <dbReference type="ARBA" id="ARBA00023163"/>
    </source>
</evidence>
<proteinExistence type="predicted"/>
<dbReference type="InterPro" id="IPR032783">
    <property type="entry name" value="AraC_lig"/>
</dbReference>
<feature type="domain" description="HTH araC/xylS-type" evidence="5">
    <location>
        <begin position="193"/>
        <end position="291"/>
    </location>
</feature>
<dbReference type="InterPro" id="IPR018060">
    <property type="entry name" value="HTH_AraC"/>
</dbReference>
<evidence type="ECO:0000259" key="5">
    <source>
        <dbReference type="PROSITE" id="PS01124"/>
    </source>
</evidence>
<dbReference type="EMBL" id="JACHMY010000001">
    <property type="protein sequence ID" value="MBB5834949.1"/>
    <property type="molecule type" value="Genomic_DNA"/>
</dbReference>
<dbReference type="InterPro" id="IPR018062">
    <property type="entry name" value="HTH_AraC-typ_CS"/>
</dbReference>
<dbReference type="GO" id="GO:0043565">
    <property type="term" value="F:sequence-specific DNA binding"/>
    <property type="evidence" value="ECO:0007669"/>
    <property type="project" value="InterPro"/>
</dbReference>
<dbReference type="PANTHER" id="PTHR46796:SF13">
    <property type="entry name" value="HTH-TYPE TRANSCRIPTIONAL ACTIVATOR RHAS"/>
    <property type="match status" value="1"/>
</dbReference>
<comment type="caution">
    <text evidence="6">The sequence shown here is derived from an EMBL/GenBank/DDBJ whole genome shotgun (WGS) entry which is preliminary data.</text>
</comment>
<dbReference type="PANTHER" id="PTHR46796">
    <property type="entry name" value="HTH-TYPE TRANSCRIPTIONAL ACTIVATOR RHAS-RELATED"/>
    <property type="match status" value="1"/>
</dbReference>
<keyword evidence="3" id="KW-0804">Transcription</keyword>
<feature type="compositionally biased region" description="Polar residues" evidence="4">
    <location>
        <begin position="298"/>
        <end position="317"/>
    </location>
</feature>
<reference evidence="6 7" key="1">
    <citation type="submission" date="2020-08" db="EMBL/GenBank/DDBJ databases">
        <title>Sequencing the genomes of 1000 actinobacteria strains.</title>
        <authorList>
            <person name="Klenk H.-P."/>
        </authorList>
    </citation>
    <scope>NUCLEOTIDE SEQUENCE [LARGE SCALE GENOMIC DNA]</scope>
    <source>
        <strain evidence="6 7">DSM 28967</strain>
    </source>
</reference>
<keyword evidence="1" id="KW-0805">Transcription regulation</keyword>
<feature type="region of interest" description="Disordered" evidence="4">
    <location>
        <begin position="280"/>
        <end position="317"/>
    </location>
</feature>
<dbReference type="Gene3D" id="1.10.10.60">
    <property type="entry name" value="Homeodomain-like"/>
    <property type="match status" value="1"/>
</dbReference>
<dbReference type="SMART" id="SM00342">
    <property type="entry name" value="HTH_ARAC"/>
    <property type="match status" value="1"/>
</dbReference>
<dbReference type="PROSITE" id="PS00041">
    <property type="entry name" value="HTH_ARAC_FAMILY_1"/>
    <property type="match status" value="1"/>
</dbReference>
<keyword evidence="7" id="KW-1185">Reference proteome</keyword>
<accession>A0A7W9J3K1</accession>
<dbReference type="AlphaFoldDB" id="A0A7W9J3K1"/>
<dbReference type="RefSeq" id="WP_184794654.1">
    <property type="nucleotide sequence ID" value="NZ_JACHMY010000001.1"/>
</dbReference>
<evidence type="ECO:0000313" key="7">
    <source>
        <dbReference type="Proteomes" id="UP000549971"/>
    </source>
</evidence>
<evidence type="ECO:0000256" key="4">
    <source>
        <dbReference type="SAM" id="MobiDB-lite"/>
    </source>
</evidence>
<dbReference type="Proteomes" id="UP000549971">
    <property type="component" value="Unassembled WGS sequence"/>
</dbReference>
<gene>
    <name evidence="6" type="ORF">HDA39_001683</name>
</gene>
<evidence type="ECO:0000256" key="2">
    <source>
        <dbReference type="ARBA" id="ARBA00023125"/>
    </source>
</evidence>
<evidence type="ECO:0000256" key="1">
    <source>
        <dbReference type="ARBA" id="ARBA00023015"/>
    </source>
</evidence>
<protein>
    <submittedName>
        <fullName evidence="6">AraC-like DNA-binding protein</fullName>
    </submittedName>
</protein>
<evidence type="ECO:0000313" key="6">
    <source>
        <dbReference type="EMBL" id="MBB5834949.1"/>
    </source>
</evidence>
<dbReference type="SUPFAM" id="SSF46689">
    <property type="entry name" value="Homeodomain-like"/>
    <property type="match status" value="2"/>
</dbReference>
<dbReference type="InterPro" id="IPR050204">
    <property type="entry name" value="AraC_XylS_family_regulators"/>
</dbReference>
<dbReference type="InterPro" id="IPR009057">
    <property type="entry name" value="Homeodomain-like_sf"/>
</dbReference>
<dbReference type="Pfam" id="PF12833">
    <property type="entry name" value="HTH_18"/>
    <property type="match status" value="1"/>
</dbReference>
<organism evidence="6 7">
    <name type="scientific">Kribbella italica</name>
    <dbReference type="NCBI Taxonomy" id="1540520"/>
    <lineage>
        <taxon>Bacteria</taxon>
        <taxon>Bacillati</taxon>
        <taxon>Actinomycetota</taxon>
        <taxon>Actinomycetes</taxon>
        <taxon>Propionibacteriales</taxon>
        <taxon>Kribbellaceae</taxon>
        <taxon>Kribbella</taxon>
    </lineage>
</organism>